<dbReference type="EMBL" id="JABJWZ010000272">
    <property type="protein sequence ID" value="MBB1255958.1"/>
    <property type="molecule type" value="Genomic_DNA"/>
</dbReference>
<organism evidence="3 4">
    <name type="scientific">Streptomyces alkaliterrae</name>
    <dbReference type="NCBI Taxonomy" id="2213162"/>
    <lineage>
        <taxon>Bacteria</taxon>
        <taxon>Bacillati</taxon>
        <taxon>Actinomycetota</taxon>
        <taxon>Actinomycetes</taxon>
        <taxon>Kitasatosporales</taxon>
        <taxon>Streptomycetaceae</taxon>
        <taxon>Streptomyces</taxon>
    </lineage>
</organism>
<dbReference type="RefSeq" id="WP_181355213.1">
    <property type="nucleotide sequence ID" value="NZ_JABJWZ010000272.1"/>
</dbReference>
<reference evidence="4" key="1">
    <citation type="submission" date="2020-05" db="EMBL/GenBank/DDBJ databases">
        <title>Classification of alakaliphilic streptomycetes isolated from an alkaline soil next to Lonar Crater, India and a proposal for the recognition of Streptomyces alkaliterrae sp. nov.</title>
        <authorList>
            <person name="Golinska P."/>
        </authorList>
    </citation>
    <scope>NUCLEOTIDE SEQUENCE [LARGE SCALE GENOMIC DNA]</scope>
    <source>
        <strain evidence="4">OF3</strain>
    </source>
</reference>
<gene>
    <name evidence="3" type="ORF">H3146_21725</name>
</gene>
<evidence type="ECO:0000313" key="4">
    <source>
        <dbReference type="Proteomes" id="UP000525686"/>
    </source>
</evidence>
<dbReference type="AlphaFoldDB" id="A0A7W3ZPP3"/>
<feature type="region of interest" description="Disordered" evidence="2">
    <location>
        <begin position="1"/>
        <end position="24"/>
    </location>
</feature>
<dbReference type="Proteomes" id="UP000525686">
    <property type="component" value="Unassembled WGS sequence"/>
</dbReference>
<evidence type="ECO:0000256" key="1">
    <source>
        <dbReference type="ARBA" id="ARBA00023186"/>
    </source>
</evidence>
<protein>
    <submittedName>
        <fullName evidence="3">Urease accessory protein UreD</fullName>
    </submittedName>
</protein>
<comment type="caution">
    <text evidence="3">The sequence shown here is derived from an EMBL/GenBank/DDBJ whole genome shotgun (WGS) entry which is preliminary data.</text>
</comment>
<dbReference type="Pfam" id="PF01774">
    <property type="entry name" value="UreD"/>
    <property type="match status" value="1"/>
</dbReference>
<keyword evidence="1" id="KW-0143">Chaperone</keyword>
<name>A0A7W3ZPP3_9ACTN</name>
<proteinExistence type="inferred from homology"/>
<sequence length="238" mass="25108">MTVDTRPPPPAPPAGGGGDPEDITGVRATARVRAAHNGHTTTLPLLRSDGPFHLRRLRPRAGRARVSVIGAMSAPLGGDRLRIDVTADPSAELELTTAAATIALRGATTTPAAYDVRLTVGDHASLNWLPEPLISTRDSVLHQSYTVELAATARLLLREEQVLGRSAEPPGHLVTRLTVRRDGRPLLDQQTAYGDPAPAWDGPAVLGGHRATGQLLLVDPTRPLPTEPLLIGDDPALG</sequence>
<evidence type="ECO:0000256" key="2">
    <source>
        <dbReference type="SAM" id="MobiDB-lite"/>
    </source>
</evidence>
<dbReference type="InterPro" id="IPR002669">
    <property type="entry name" value="UreD"/>
</dbReference>
<feature type="non-terminal residue" evidence="3">
    <location>
        <position position="238"/>
    </location>
</feature>
<dbReference type="GO" id="GO:0016151">
    <property type="term" value="F:nickel cation binding"/>
    <property type="evidence" value="ECO:0007669"/>
    <property type="project" value="InterPro"/>
</dbReference>
<accession>A0A7W3ZPP3</accession>
<dbReference type="HAMAP" id="MF_01384">
    <property type="entry name" value="UreD"/>
    <property type="match status" value="1"/>
</dbReference>
<feature type="compositionally biased region" description="Pro residues" evidence="2">
    <location>
        <begin position="1"/>
        <end position="13"/>
    </location>
</feature>
<evidence type="ECO:0000313" key="3">
    <source>
        <dbReference type="EMBL" id="MBB1255958.1"/>
    </source>
</evidence>